<dbReference type="InterPro" id="IPR028978">
    <property type="entry name" value="Chorismate_lyase_/UTRA_dom_sf"/>
</dbReference>
<gene>
    <name evidence="6" type="primary">phnF_1</name>
    <name evidence="6" type="ORF">RIdsm_00890</name>
    <name evidence="5" type="ORF">XM52_28220</name>
</gene>
<dbReference type="InterPro" id="IPR011663">
    <property type="entry name" value="UTRA"/>
</dbReference>
<dbReference type="NCBIfam" id="TIGR02325">
    <property type="entry name" value="C_P_lyase_phnF"/>
    <property type="match status" value="1"/>
</dbReference>
<dbReference type="InterPro" id="IPR036390">
    <property type="entry name" value="WH_DNA-bd_sf"/>
</dbReference>
<dbReference type="InterPro" id="IPR012702">
    <property type="entry name" value="CP_lyase_PhnF"/>
</dbReference>
<dbReference type="CDD" id="cd07377">
    <property type="entry name" value="WHTH_GntR"/>
    <property type="match status" value="1"/>
</dbReference>
<evidence type="ECO:0000256" key="3">
    <source>
        <dbReference type="ARBA" id="ARBA00023163"/>
    </source>
</evidence>
<dbReference type="RefSeq" id="WP_057821827.1">
    <property type="nucleotide sequence ID" value="NZ_CAXRJZ010000131.1"/>
</dbReference>
<dbReference type="GO" id="GO:0045892">
    <property type="term" value="P:negative regulation of DNA-templated transcription"/>
    <property type="evidence" value="ECO:0007669"/>
    <property type="project" value="TreeGrafter"/>
</dbReference>
<dbReference type="Proteomes" id="UP000051401">
    <property type="component" value="Unassembled WGS sequence"/>
</dbReference>
<dbReference type="STRING" id="540747.SAMN04488031_1098"/>
<dbReference type="SUPFAM" id="SSF46785">
    <property type="entry name" value="Winged helix' DNA-binding domain"/>
    <property type="match status" value="1"/>
</dbReference>
<keyword evidence="2" id="KW-0238">DNA-binding</keyword>
<evidence type="ECO:0000313" key="8">
    <source>
        <dbReference type="Proteomes" id="UP000325785"/>
    </source>
</evidence>
<evidence type="ECO:0000256" key="1">
    <source>
        <dbReference type="ARBA" id="ARBA00023015"/>
    </source>
</evidence>
<keyword evidence="7" id="KW-1185">Reference proteome</keyword>
<evidence type="ECO:0000313" key="5">
    <source>
        <dbReference type="EMBL" id="KRS12457.1"/>
    </source>
</evidence>
<protein>
    <submittedName>
        <fullName evidence="5">GntR family transcriptional regulator</fullName>
    </submittedName>
    <submittedName>
        <fullName evidence="6">Putative transcriptional regulator PhnF</fullName>
    </submittedName>
</protein>
<dbReference type="Pfam" id="PF07702">
    <property type="entry name" value="UTRA"/>
    <property type="match status" value="1"/>
</dbReference>
<organism evidence="5 7">
    <name type="scientific">Roseovarius indicus</name>
    <dbReference type="NCBI Taxonomy" id="540747"/>
    <lineage>
        <taxon>Bacteria</taxon>
        <taxon>Pseudomonadati</taxon>
        <taxon>Pseudomonadota</taxon>
        <taxon>Alphaproteobacteria</taxon>
        <taxon>Rhodobacterales</taxon>
        <taxon>Roseobacteraceae</taxon>
        <taxon>Roseovarius</taxon>
    </lineage>
</organism>
<name>A0A0T5NU47_9RHOB</name>
<dbReference type="PANTHER" id="PTHR44846">
    <property type="entry name" value="MANNOSYL-D-GLYCERATE TRANSPORT/METABOLISM SYSTEM REPRESSOR MNGR-RELATED"/>
    <property type="match status" value="1"/>
</dbReference>
<dbReference type="KEGG" id="rid:RIdsm_00890"/>
<reference evidence="5 7" key="1">
    <citation type="submission" date="2015-04" db="EMBL/GenBank/DDBJ databases">
        <title>The draft genome sequence of Roseovarius indicus B108T.</title>
        <authorList>
            <person name="Li G."/>
            <person name="Lai Q."/>
            <person name="Shao Z."/>
            <person name="Yan P."/>
        </authorList>
    </citation>
    <scope>NUCLEOTIDE SEQUENCE [LARGE SCALE GENOMIC DNA]</scope>
    <source>
        <strain evidence="5 7">B108</strain>
    </source>
</reference>
<dbReference type="PROSITE" id="PS50949">
    <property type="entry name" value="HTH_GNTR"/>
    <property type="match status" value="1"/>
</dbReference>
<dbReference type="EMBL" id="LAXI01000043">
    <property type="protein sequence ID" value="KRS12457.1"/>
    <property type="molecule type" value="Genomic_DNA"/>
</dbReference>
<dbReference type="GO" id="GO:0003700">
    <property type="term" value="F:DNA-binding transcription factor activity"/>
    <property type="evidence" value="ECO:0007669"/>
    <property type="project" value="InterPro"/>
</dbReference>
<dbReference type="PATRIC" id="fig|540747.5.peg.4776"/>
<dbReference type="PANTHER" id="PTHR44846:SF1">
    <property type="entry name" value="MANNOSYL-D-GLYCERATE TRANSPORT_METABOLISM SYSTEM REPRESSOR MNGR-RELATED"/>
    <property type="match status" value="1"/>
</dbReference>
<dbReference type="GO" id="GO:0003677">
    <property type="term" value="F:DNA binding"/>
    <property type="evidence" value="ECO:0007669"/>
    <property type="project" value="UniProtKB-KW"/>
</dbReference>
<evidence type="ECO:0000313" key="6">
    <source>
        <dbReference type="EMBL" id="QEW25105.1"/>
    </source>
</evidence>
<dbReference type="SUPFAM" id="SSF64288">
    <property type="entry name" value="Chorismate lyase-like"/>
    <property type="match status" value="1"/>
</dbReference>
<dbReference type="Proteomes" id="UP000325785">
    <property type="component" value="Chromosome"/>
</dbReference>
<dbReference type="Gene3D" id="3.40.1410.10">
    <property type="entry name" value="Chorismate lyase-like"/>
    <property type="match status" value="1"/>
</dbReference>
<dbReference type="SMART" id="SM00345">
    <property type="entry name" value="HTH_GNTR"/>
    <property type="match status" value="1"/>
</dbReference>
<feature type="domain" description="HTH gntR-type" evidence="4">
    <location>
        <begin position="28"/>
        <end position="96"/>
    </location>
</feature>
<dbReference type="Pfam" id="PF00392">
    <property type="entry name" value="GntR"/>
    <property type="match status" value="1"/>
</dbReference>
<evidence type="ECO:0000313" key="7">
    <source>
        <dbReference type="Proteomes" id="UP000051401"/>
    </source>
</evidence>
<reference evidence="6 8" key="2">
    <citation type="submission" date="2018-08" db="EMBL/GenBank/DDBJ databases">
        <title>Genetic Globetrotter - A new plasmid hitch-hiking vast phylogenetic and geographic distances.</title>
        <authorList>
            <person name="Vollmers J."/>
            <person name="Petersen J."/>
        </authorList>
    </citation>
    <scope>NUCLEOTIDE SEQUENCE [LARGE SCALE GENOMIC DNA]</scope>
    <source>
        <strain evidence="6 8">DSM 26383</strain>
    </source>
</reference>
<dbReference type="Gene3D" id="1.10.10.10">
    <property type="entry name" value="Winged helix-like DNA-binding domain superfamily/Winged helix DNA-binding domain"/>
    <property type="match status" value="1"/>
</dbReference>
<accession>A0A0T5NU47</accession>
<dbReference type="InterPro" id="IPR000524">
    <property type="entry name" value="Tscrpt_reg_HTH_GntR"/>
</dbReference>
<dbReference type="InterPro" id="IPR050679">
    <property type="entry name" value="Bact_HTH_transcr_reg"/>
</dbReference>
<evidence type="ECO:0000256" key="2">
    <source>
        <dbReference type="ARBA" id="ARBA00023125"/>
    </source>
</evidence>
<sequence length="262" mass="28922">MIDLSPDRADEFGLNALAAEEYAPRATRAIWLQIYDRLARAIDQRLVAPGSRLPGEVQLAEMFRVNRVTMRRALALLQVEGRLQARKGVGIIVRQLPRTFVIRNDMRFSDSLVGATEEVSSRVLYLARTAPSPEAAQLFGLGPGDQVIALHRVRLLDGGPIYFTRKELPAARFPDFEQVFEETQSVSAVYKAAGIPWFRRAETRVQGGLAQPDEAEILGINANTPVQYVTAINRAPDGGPIELGRGCWPMTSVEFVFSESGG</sequence>
<keyword evidence="3" id="KW-0804">Transcription</keyword>
<dbReference type="SMART" id="SM00866">
    <property type="entry name" value="UTRA"/>
    <property type="match status" value="1"/>
</dbReference>
<dbReference type="PRINTS" id="PR00035">
    <property type="entry name" value="HTHGNTR"/>
</dbReference>
<evidence type="ECO:0000259" key="4">
    <source>
        <dbReference type="PROSITE" id="PS50949"/>
    </source>
</evidence>
<keyword evidence="1" id="KW-0805">Transcription regulation</keyword>
<dbReference type="OrthoDB" id="9800645at2"/>
<dbReference type="AlphaFoldDB" id="A0A0T5NU47"/>
<dbReference type="EMBL" id="CP031598">
    <property type="protein sequence ID" value="QEW25105.1"/>
    <property type="molecule type" value="Genomic_DNA"/>
</dbReference>
<proteinExistence type="predicted"/>
<dbReference type="InterPro" id="IPR036388">
    <property type="entry name" value="WH-like_DNA-bd_sf"/>
</dbReference>